<reference evidence="2" key="1">
    <citation type="submission" date="2018-06" db="EMBL/GenBank/DDBJ databases">
        <authorList>
            <person name="Zhirakovskaya E."/>
        </authorList>
    </citation>
    <scope>NUCLEOTIDE SEQUENCE</scope>
</reference>
<dbReference type="GO" id="GO:0016887">
    <property type="term" value="F:ATP hydrolysis activity"/>
    <property type="evidence" value="ECO:0007669"/>
    <property type="project" value="InterPro"/>
</dbReference>
<evidence type="ECO:0000313" key="2">
    <source>
        <dbReference type="EMBL" id="VAW64754.1"/>
    </source>
</evidence>
<dbReference type="AlphaFoldDB" id="A0A3B0Y858"/>
<dbReference type="EMBL" id="UOFG01000238">
    <property type="protein sequence ID" value="VAW64754.1"/>
    <property type="molecule type" value="Genomic_DNA"/>
</dbReference>
<dbReference type="InterPro" id="IPR052026">
    <property type="entry name" value="ExeA_AAA_ATPase_DNA-bind"/>
</dbReference>
<dbReference type="SMART" id="SM00382">
    <property type="entry name" value="AAA"/>
    <property type="match status" value="1"/>
</dbReference>
<evidence type="ECO:0000259" key="1">
    <source>
        <dbReference type="SMART" id="SM00382"/>
    </source>
</evidence>
<dbReference type="Pfam" id="PF13401">
    <property type="entry name" value="AAA_22"/>
    <property type="match status" value="1"/>
</dbReference>
<organism evidence="2">
    <name type="scientific">hydrothermal vent metagenome</name>
    <dbReference type="NCBI Taxonomy" id="652676"/>
    <lineage>
        <taxon>unclassified sequences</taxon>
        <taxon>metagenomes</taxon>
        <taxon>ecological metagenomes</taxon>
    </lineage>
</organism>
<feature type="domain" description="AAA+ ATPase" evidence="1">
    <location>
        <begin position="42"/>
        <end position="192"/>
    </location>
</feature>
<accession>A0A3B0Y858</accession>
<gene>
    <name evidence="2" type="ORF">MNBD_GAMMA11-1326</name>
</gene>
<dbReference type="PRINTS" id="PR00364">
    <property type="entry name" value="DISEASERSIST"/>
</dbReference>
<dbReference type="PANTHER" id="PTHR35894:SF1">
    <property type="entry name" value="PHOSPHORIBULOKINASE _ URIDINE KINASE FAMILY"/>
    <property type="match status" value="1"/>
</dbReference>
<dbReference type="InterPro" id="IPR049945">
    <property type="entry name" value="AAA_22"/>
</dbReference>
<dbReference type="Gene3D" id="3.40.50.300">
    <property type="entry name" value="P-loop containing nucleotide triphosphate hydrolases"/>
    <property type="match status" value="1"/>
</dbReference>
<sequence length="348" mass="39653">MYVEYFGLNDFPFRITPDTDYLYMSSAHSRAKAYMEYAIFNREGFVVITGEIGSGKTTLIKKLLTELDDNVLVAKIFQTQLNEVELLQAILVEFGLNPFSARKVELLSMLNQFLVNSYLEGKQVLLIIDDAQNLSKRVLEEITMLSSVETQKEKILHVILVGQPELNHKLEDPDMEQLLQRVSLRYHVRALTFDETKEYIVHRLKVAGIAEQLFADDTLPGIYEYTGGIPRLINTLCDTSLTCAFADDTASVTKLEFDNAISELQWKKYTGSRSAKNEKSPVSQEDNLYEMHDVDVNEDSDENMDVKNVINSAYIPIASRALVEISRQLKRIADHFEAADENKMSDKK</sequence>
<dbReference type="SUPFAM" id="SSF52540">
    <property type="entry name" value="P-loop containing nucleoside triphosphate hydrolases"/>
    <property type="match status" value="1"/>
</dbReference>
<protein>
    <recommendedName>
        <fullName evidence="1">AAA+ ATPase domain-containing protein</fullName>
    </recommendedName>
</protein>
<proteinExistence type="predicted"/>
<dbReference type="PANTHER" id="PTHR35894">
    <property type="entry name" value="GENERAL SECRETION PATHWAY PROTEIN A-RELATED"/>
    <property type="match status" value="1"/>
</dbReference>
<name>A0A3B0Y858_9ZZZZ</name>
<dbReference type="InterPro" id="IPR003593">
    <property type="entry name" value="AAA+_ATPase"/>
</dbReference>
<dbReference type="InterPro" id="IPR027417">
    <property type="entry name" value="P-loop_NTPase"/>
</dbReference>